<dbReference type="GO" id="GO:0045727">
    <property type="term" value="P:positive regulation of translation"/>
    <property type="evidence" value="ECO:0007669"/>
    <property type="project" value="TreeGrafter"/>
</dbReference>
<gene>
    <name evidence="6" type="ORF">FQA47_016686</name>
</gene>
<feature type="region of interest" description="Disordered" evidence="4">
    <location>
        <begin position="34"/>
        <end position="166"/>
    </location>
</feature>
<comment type="caution">
    <text evidence="6">The sequence shown here is derived from an EMBL/GenBank/DDBJ whole genome shotgun (WGS) entry which is preliminary data.</text>
</comment>
<feature type="compositionally biased region" description="Basic and acidic residues" evidence="4">
    <location>
        <begin position="49"/>
        <end position="59"/>
    </location>
</feature>
<dbReference type="InterPro" id="IPR006630">
    <property type="entry name" value="La_HTH"/>
</dbReference>
<name>A0A834BVK6_ORYME</name>
<dbReference type="PANTHER" id="PTHR22792">
    <property type="entry name" value="LUPUS LA PROTEIN-RELATED"/>
    <property type="match status" value="1"/>
</dbReference>
<organism evidence="6 7">
    <name type="scientific">Oryzias melastigma</name>
    <name type="common">Marine medaka</name>
    <dbReference type="NCBI Taxonomy" id="30732"/>
    <lineage>
        <taxon>Eukaryota</taxon>
        <taxon>Metazoa</taxon>
        <taxon>Chordata</taxon>
        <taxon>Craniata</taxon>
        <taxon>Vertebrata</taxon>
        <taxon>Euteleostomi</taxon>
        <taxon>Actinopterygii</taxon>
        <taxon>Neopterygii</taxon>
        <taxon>Teleostei</taxon>
        <taxon>Neoteleostei</taxon>
        <taxon>Acanthomorphata</taxon>
        <taxon>Ovalentaria</taxon>
        <taxon>Atherinomorphae</taxon>
        <taxon>Beloniformes</taxon>
        <taxon>Adrianichthyidae</taxon>
        <taxon>Oryziinae</taxon>
        <taxon>Oryzias</taxon>
    </lineage>
</organism>
<dbReference type="SUPFAM" id="SSF46785">
    <property type="entry name" value="Winged helix' DNA-binding domain"/>
    <property type="match status" value="1"/>
</dbReference>
<evidence type="ECO:0000313" key="6">
    <source>
        <dbReference type="EMBL" id="KAF6718255.1"/>
    </source>
</evidence>
<dbReference type="InterPro" id="IPR036388">
    <property type="entry name" value="WH-like_DNA-bd_sf"/>
</dbReference>
<dbReference type="Gene3D" id="1.10.10.10">
    <property type="entry name" value="Winged helix-like DNA-binding domain superfamily/Winged helix DNA-binding domain"/>
    <property type="match status" value="1"/>
</dbReference>
<sequence>MTLLVFRRTSAVASQQRFAWFPGQIPSCCGLKKWRAQAQPKQWEEQESEERSRESEEQGVRGAGVRGAGVRVAGSQRSRESEEQESEEQESEEQGVRGTGSQRNGESEEWGVRGAGSQRNGESEERGSVPGGGRCETQERGAETLSEHQPQPASLRTSSNGAFCDSASCQVEGHSQLDSTDAAEYSSAVEFERKSLVVVSQSSQPASYPLPPVDPAQIDIHASTPSYEIHLDQEPADEDKEEEEEADMRETMFELLGEKWDSAMGLLPPIPGLGQKDSYEWCFLGSSESDRGQSSSELIPLSISELHTEAYPYYGVLDWDASYTQSDAELDSSSHHGAEPTHITNVPDVQHQEPQQPPPLSPTVHHEFQPRFGLGVNPAGAKTAEELQNRPDPPVPHVTLGAVREELGRVLETFLSRENLSSDLYLHSQMDSNQYIPISSLMCVDQIRSLTTDQNLISDVLKSVPQVQVAPCGQKFRPRQSRCVLILREVPDSTSPEEVEALFRGETLPEFVSCESVSNNHWFITFTCEADTEQVYNYLRQEVQVFKGKPILARIKTSMGPVDSYKPVQLEQRSKRPAPFNQSGASQETRISVEPYGSIAEGFCCCDSQKLESLKDGFMREAAAASRDKPHSLLTRTATSAGFGRHSGISKRDEGFIKPTQNQAGDGQHQWNRKWRGGSSGSATPYSKRHMLPGQRRKKWRYLEESSRCSEPCLPEFNLSSFPPLSVKMVTMTTPAAKSKMQEPEAPPPLSCAQTEDALQSVKENAETIGEAKPPQLPQETVTVAEKPSYAQVIQRSSRPGCCVSPTASPQRRDGSITEEPVFTGER</sequence>
<protein>
    <submittedName>
        <fullName evidence="6">La-related protein 4B</fullName>
    </submittedName>
</protein>
<keyword evidence="1" id="KW-0597">Phosphoprotein</keyword>
<dbReference type="GO" id="GO:0005829">
    <property type="term" value="C:cytosol"/>
    <property type="evidence" value="ECO:0007669"/>
    <property type="project" value="TreeGrafter"/>
</dbReference>
<evidence type="ECO:0000256" key="1">
    <source>
        <dbReference type="ARBA" id="ARBA00022553"/>
    </source>
</evidence>
<dbReference type="SMART" id="SM00715">
    <property type="entry name" value="LA"/>
    <property type="match status" value="1"/>
</dbReference>
<evidence type="ECO:0000256" key="2">
    <source>
        <dbReference type="ARBA" id="ARBA00022884"/>
    </source>
</evidence>
<proteinExistence type="predicted"/>
<feature type="compositionally biased region" description="Basic and acidic residues" evidence="4">
    <location>
        <begin position="136"/>
        <end position="146"/>
    </location>
</feature>
<dbReference type="InterPro" id="IPR045180">
    <property type="entry name" value="La_dom_prot"/>
</dbReference>
<feature type="region of interest" description="Disordered" evidence="4">
    <location>
        <begin position="796"/>
        <end position="827"/>
    </location>
</feature>
<keyword evidence="2 3" id="KW-0694">RNA-binding</keyword>
<feature type="domain" description="HTH La-type RNA-binding" evidence="5">
    <location>
        <begin position="397"/>
        <end position="486"/>
    </location>
</feature>
<evidence type="ECO:0000313" key="7">
    <source>
        <dbReference type="Proteomes" id="UP000646548"/>
    </source>
</evidence>
<dbReference type="Proteomes" id="UP000646548">
    <property type="component" value="Unassembled WGS sequence"/>
</dbReference>
<feature type="compositionally biased region" description="Acidic residues" evidence="4">
    <location>
        <begin position="82"/>
        <end position="93"/>
    </location>
</feature>
<reference evidence="6" key="1">
    <citation type="journal article" name="BMC Genomics">
        <title>Long-read sequencing and de novo genome assembly of marine medaka (Oryzias melastigma).</title>
        <authorList>
            <person name="Liang P."/>
            <person name="Saqib H.S.A."/>
            <person name="Ni X."/>
            <person name="Shen Y."/>
        </authorList>
    </citation>
    <scope>NUCLEOTIDE SEQUENCE</scope>
    <source>
        <strain evidence="6">Bigg-433</strain>
    </source>
</reference>
<feature type="compositionally biased region" description="Polar residues" evidence="4">
    <location>
        <begin position="147"/>
        <end position="161"/>
    </location>
</feature>
<dbReference type="AlphaFoldDB" id="A0A834BVK6"/>
<dbReference type="PANTHER" id="PTHR22792:SF43">
    <property type="entry name" value="LA-RELATED PROTEIN 4B"/>
    <property type="match status" value="1"/>
</dbReference>
<dbReference type="Pfam" id="PF26088">
    <property type="entry name" value="RRM_LARP4"/>
    <property type="match status" value="1"/>
</dbReference>
<dbReference type="EMBL" id="WKFB01000764">
    <property type="protein sequence ID" value="KAF6718255.1"/>
    <property type="molecule type" value="Genomic_DNA"/>
</dbReference>
<dbReference type="GO" id="GO:0010494">
    <property type="term" value="C:cytoplasmic stress granule"/>
    <property type="evidence" value="ECO:0007669"/>
    <property type="project" value="TreeGrafter"/>
</dbReference>
<accession>A0A834BVK6</accession>
<evidence type="ECO:0000256" key="3">
    <source>
        <dbReference type="PROSITE-ProRule" id="PRU00332"/>
    </source>
</evidence>
<feature type="region of interest" description="Disordered" evidence="4">
    <location>
        <begin position="661"/>
        <end position="689"/>
    </location>
</feature>
<dbReference type="InterPro" id="IPR036390">
    <property type="entry name" value="WH_DNA-bd_sf"/>
</dbReference>
<evidence type="ECO:0000256" key="4">
    <source>
        <dbReference type="SAM" id="MobiDB-lite"/>
    </source>
</evidence>
<feature type="region of interest" description="Disordered" evidence="4">
    <location>
        <begin position="328"/>
        <end position="363"/>
    </location>
</feature>
<evidence type="ECO:0000259" key="5">
    <source>
        <dbReference type="PROSITE" id="PS50961"/>
    </source>
</evidence>
<dbReference type="Pfam" id="PF05383">
    <property type="entry name" value="La"/>
    <property type="match status" value="1"/>
</dbReference>
<dbReference type="InterPro" id="IPR058699">
    <property type="entry name" value="RRM_LARP4/4B"/>
</dbReference>
<dbReference type="GO" id="GO:0003730">
    <property type="term" value="F:mRNA 3'-UTR binding"/>
    <property type="evidence" value="ECO:0007669"/>
    <property type="project" value="TreeGrafter"/>
</dbReference>
<dbReference type="PROSITE" id="PS50961">
    <property type="entry name" value="HTH_LA"/>
    <property type="match status" value="1"/>
</dbReference>